<protein>
    <submittedName>
        <fullName evidence="1">Uncharacterized protein</fullName>
    </submittedName>
</protein>
<evidence type="ECO:0000313" key="1">
    <source>
        <dbReference type="EMBL" id="KAH3800942.1"/>
    </source>
</evidence>
<comment type="caution">
    <text evidence="1">The sequence shown here is derived from an EMBL/GenBank/DDBJ whole genome shotgun (WGS) entry which is preliminary data.</text>
</comment>
<accession>A0A9D4FS27</accession>
<name>A0A9D4FS27_DREPO</name>
<gene>
    <name evidence="1" type="ORF">DPMN_154585</name>
</gene>
<sequence length="57" mass="6610">MDLRAIATILAPKEQSDQDPNCSTFSQYYYRCKANTLDPDQTALEFILIKTLYSEKF</sequence>
<keyword evidence="2" id="KW-1185">Reference proteome</keyword>
<reference evidence="1" key="1">
    <citation type="journal article" date="2019" name="bioRxiv">
        <title>The Genome of the Zebra Mussel, Dreissena polymorpha: A Resource for Invasive Species Research.</title>
        <authorList>
            <person name="McCartney M.A."/>
            <person name="Auch B."/>
            <person name="Kono T."/>
            <person name="Mallez S."/>
            <person name="Zhang Y."/>
            <person name="Obille A."/>
            <person name="Becker A."/>
            <person name="Abrahante J.E."/>
            <person name="Garbe J."/>
            <person name="Badalamenti J.P."/>
            <person name="Herman A."/>
            <person name="Mangelson H."/>
            <person name="Liachko I."/>
            <person name="Sullivan S."/>
            <person name="Sone E.D."/>
            <person name="Koren S."/>
            <person name="Silverstein K.A.T."/>
            <person name="Beckman K.B."/>
            <person name="Gohl D.M."/>
        </authorList>
    </citation>
    <scope>NUCLEOTIDE SEQUENCE</scope>
    <source>
        <strain evidence="1">Duluth1</strain>
        <tissue evidence="1">Whole animal</tissue>
    </source>
</reference>
<evidence type="ECO:0000313" key="2">
    <source>
        <dbReference type="Proteomes" id="UP000828390"/>
    </source>
</evidence>
<proteinExistence type="predicted"/>
<dbReference type="EMBL" id="JAIWYP010000007">
    <property type="protein sequence ID" value="KAH3800942.1"/>
    <property type="molecule type" value="Genomic_DNA"/>
</dbReference>
<dbReference type="AlphaFoldDB" id="A0A9D4FS27"/>
<reference evidence="1" key="2">
    <citation type="submission" date="2020-11" db="EMBL/GenBank/DDBJ databases">
        <authorList>
            <person name="McCartney M.A."/>
            <person name="Auch B."/>
            <person name="Kono T."/>
            <person name="Mallez S."/>
            <person name="Becker A."/>
            <person name="Gohl D.M."/>
            <person name="Silverstein K.A.T."/>
            <person name="Koren S."/>
            <person name="Bechman K.B."/>
            <person name="Herman A."/>
            <person name="Abrahante J.E."/>
            <person name="Garbe J."/>
        </authorList>
    </citation>
    <scope>NUCLEOTIDE SEQUENCE</scope>
    <source>
        <strain evidence="1">Duluth1</strain>
        <tissue evidence="1">Whole animal</tissue>
    </source>
</reference>
<organism evidence="1 2">
    <name type="scientific">Dreissena polymorpha</name>
    <name type="common">Zebra mussel</name>
    <name type="synonym">Mytilus polymorpha</name>
    <dbReference type="NCBI Taxonomy" id="45954"/>
    <lineage>
        <taxon>Eukaryota</taxon>
        <taxon>Metazoa</taxon>
        <taxon>Spiralia</taxon>
        <taxon>Lophotrochozoa</taxon>
        <taxon>Mollusca</taxon>
        <taxon>Bivalvia</taxon>
        <taxon>Autobranchia</taxon>
        <taxon>Heteroconchia</taxon>
        <taxon>Euheterodonta</taxon>
        <taxon>Imparidentia</taxon>
        <taxon>Neoheterodontei</taxon>
        <taxon>Myida</taxon>
        <taxon>Dreissenoidea</taxon>
        <taxon>Dreissenidae</taxon>
        <taxon>Dreissena</taxon>
    </lineage>
</organism>
<dbReference type="Proteomes" id="UP000828390">
    <property type="component" value="Unassembled WGS sequence"/>
</dbReference>